<dbReference type="Pfam" id="PF00583">
    <property type="entry name" value="Acetyltransf_1"/>
    <property type="match status" value="1"/>
</dbReference>
<organism evidence="2 3">
    <name type="scientific">Fictibacillus norfolkensis</name>
    <dbReference type="NCBI Taxonomy" id="2762233"/>
    <lineage>
        <taxon>Bacteria</taxon>
        <taxon>Bacillati</taxon>
        <taxon>Bacillota</taxon>
        <taxon>Bacilli</taxon>
        <taxon>Bacillales</taxon>
        <taxon>Fictibacillaceae</taxon>
        <taxon>Fictibacillus</taxon>
    </lineage>
</organism>
<dbReference type="Gene3D" id="3.40.630.30">
    <property type="match status" value="1"/>
</dbReference>
<dbReference type="EMBL" id="JACSQM010000003">
    <property type="protein sequence ID" value="MBD7963915.1"/>
    <property type="molecule type" value="Genomic_DNA"/>
</dbReference>
<evidence type="ECO:0000313" key="2">
    <source>
        <dbReference type="EMBL" id="MBD7963915.1"/>
    </source>
</evidence>
<dbReference type="InterPro" id="IPR000182">
    <property type="entry name" value="GNAT_dom"/>
</dbReference>
<dbReference type="InterPro" id="IPR016181">
    <property type="entry name" value="Acyl_CoA_acyltransferase"/>
</dbReference>
<protein>
    <submittedName>
        <fullName evidence="2">GNAT family N-acetyltransferase</fullName>
    </submittedName>
</protein>
<sequence>MFKIEIKWHEITNQTMKELKDALSFYNYSFPIEVRETESVFLQSLRYAETQKLNNYHFIAGYQNEELISIVTAHYLADVNAGFIVYLVTNPKIRSKGLGAKSLQKIEEVLQQDSIHAGYDSLKTIVLETETEEMVHSEKEKEDCVKRTNFFMKNGFYKVEDFLYFQPPIHDDGVDVPLHLFMKQRTEQEISKSEVKRIVKAMYVEKYHHGNGIEKEVLNTSYRKMNLEKHDLFCD</sequence>
<name>A0ABR8SKE3_9BACL</name>
<dbReference type="RefSeq" id="WP_191753311.1">
    <property type="nucleotide sequence ID" value="NZ_JACSQM010000003.1"/>
</dbReference>
<dbReference type="Proteomes" id="UP000603641">
    <property type="component" value="Unassembled WGS sequence"/>
</dbReference>
<keyword evidence="3" id="KW-1185">Reference proteome</keyword>
<evidence type="ECO:0000313" key="3">
    <source>
        <dbReference type="Proteomes" id="UP000603641"/>
    </source>
</evidence>
<dbReference type="SUPFAM" id="SSF55729">
    <property type="entry name" value="Acyl-CoA N-acyltransferases (Nat)"/>
    <property type="match status" value="1"/>
</dbReference>
<gene>
    <name evidence="2" type="ORF">H9648_07580</name>
</gene>
<feature type="domain" description="N-acetyltransferase" evidence="1">
    <location>
        <begin position="9"/>
        <end position="187"/>
    </location>
</feature>
<proteinExistence type="predicted"/>
<comment type="caution">
    <text evidence="2">The sequence shown here is derived from an EMBL/GenBank/DDBJ whole genome shotgun (WGS) entry which is preliminary data.</text>
</comment>
<accession>A0ABR8SKE3</accession>
<dbReference type="PROSITE" id="PS51186">
    <property type="entry name" value="GNAT"/>
    <property type="match status" value="1"/>
</dbReference>
<reference evidence="2 3" key="1">
    <citation type="submission" date="2020-08" db="EMBL/GenBank/DDBJ databases">
        <title>A Genomic Blueprint of the Chicken Gut Microbiome.</title>
        <authorList>
            <person name="Gilroy R."/>
            <person name="Ravi A."/>
            <person name="Getino M."/>
            <person name="Pursley I."/>
            <person name="Horton D.L."/>
            <person name="Alikhan N.-F."/>
            <person name="Baker D."/>
            <person name="Gharbi K."/>
            <person name="Hall N."/>
            <person name="Watson M."/>
            <person name="Adriaenssens E.M."/>
            <person name="Foster-Nyarko E."/>
            <person name="Jarju S."/>
            <person name="Secka A."/>
            <person name="Antonio M."/>
            <person name="Oren A."/>
            <person name="Chaudhuri R."/>
            <person name="La Ragione R.M."/>
            <person name="Hildebrand F."/>
            <person name="Pallen M.J."/>
        </authorList>
    </citation>
    <scope>NUCLEOTIDE SEQUENCE [LARGE SCALE GENOMIC DNA]</scope>
    <source>
        <strain evidence="2 3">Sa2CUA10</strain>
    </source>
</reference>
<evidence type="ECO:0000259" key="1">
    <source>
        <dbReference type="PROSITE" id="PS51186"/>
    </source>
</evidence>